<proteinExistence type="predicted"/>
<dbReference type="OrthoDB" id="6370392at2"/>
<sequence>MTASAFSEILVEHGFLPYSYDFAATALGFQHEIFNVLIYDDPVFTTDSSIHEQLYTPDAMLRCELVTRTGDLTAGIAYFYQQWFKELRYSTPVLQIINLNQTADTATFEILTMSQHNAMTFLFTIK</sequence>
<comment type="caution">
    <text evidence="1">The sequence shown here is derived from an EMBL/GenBank/DDBJ whole genome shotgun (WGS) entry which is preliminary data.</text>
</comment>
<organism evidence="1 2">
    <name type="scientific">Marinobacter fuscus</name>
    <dbReference type="NCBI Taxonomy" id="2109942"/>
    <lineage>
        <taxon>Bacteria</taxon>
        <taxon>Pseudomonadati</taxon>
        <taxon>Pseudomonadota</taxon>
        <taxon>Gammaproteobacteria</taxon>
        <taxon>Pseudomonadales</taxon>
        <taxon>Marinobacteraceae</taxon>
        <taxon>Marinobacter</taxon>
    </lineage>
</organism>
<protein>
    <submittedName>
        <fullName evidence="1">Uncharacterized protein</fullName>
    </submittedName>
</protein>
<dbReference type="AlphaFoldDB" id="A0A2T1K5Y9"/>
<dbReference type="EMBL" id="PXNP01000099">
    <property type="protein sequence ID" value="PSF05517.1"/>
    <property type="molecule type" value="Genomic_DNA"/>
</dbReference>
<gene>
    <name evidence="1" type="ORF">C7H09_14535</name>
</gene>
<evidence type="ECO:0000313" key="1">
    <source>
        <dbReference type="EMBL" id="PSF05517.1"/>
    </source>
</evidence>
<evidence type="ECO:0000313" key="2">
    <source>
        <dbReference type="Proteomes" id="UP000239866"/>
    </source>
</evidence>
<keyword evidence="2" id="KW-1185">Reference proteome</keyword>
<accession>A0A2T1K5Y9</accession>
<name>A0A2T1K5Y9_9GAMM</name>
<dbReference type="RefSeq" id="WP_106763933.1">
    <property type="nucleotide sequence ID" value="NZ_PXNP01000099.1"/>
</dbReference>
<reference evidence="1 2" key="1">
    <citation type="submission" date="2018-03" db="EMBL/GenBank/DDBJ databases">
        <title>Marinobacter brunus sp. nov., a marine bacterium of Gamma-proteobacteria isolated from the surface seawater of the South China Sea.</title>
        <authorList>
            <person name="Cheng H."/>
            <person name="Wu Y.-H."/>
            <person name="Xamxidin M."/>
            <person name="Xu X.-W."/>
        </authorList>
    </citation>
    <scope>NUCLEOTIDE SEQUENCE [LARGE SCALE GENOMIC DNA]</scope>
    <source>
        <strain evidence="1 2">NH169-3</strain>
    </source>
</reference>
<dbReference type="Proteomes" id="UP000239866">
    <property type="component" value="Unassembled WGS sequence"/>
</dbReference>